<evidence type="ECO:0000256" key="7">
    <source>
        <dbReference type="ARBA" id="ARBA00023136"/>
    </source>
</evidence>
<evidence type="ECO:0000256" key="1">
    <source>
        <dbReference type="ARBA" id="ARBA00004141"/>
    </source>
</evidence>
<feature type="transmembrane region" description="Helical" evidence="9">
    <location>
        <begin position="39"/>
        <end position="59"/>
    </location>
</feature>
<dbReference type="GO" id="GO:0005886">
    <property type="term" value="C:plasma membrane"/>
    <property type="evidence" value="ECO:0007669"/>
    <property type="project" value="UniProtKB-SubCell"/>
</dbReference>
<feature type="transmembrane region" description="Helical" evidence="9">
    <location>
        <begin position="191"/>
        <end position="208"/>
    </location>
</feature>
<evidence type="ECO:0000313" key="13">
    <source>
        <dbReference type="Proteomes" id="UP001163046"/>
    </source>
</evidence>
<dbReference type="Pfam" id="PF00909">
    <property type="entry name" value="Ammonium_transp"/>
    <property type="match status" value="1"/>
</dbReference>
<keyword evidence="5 9" id="KW-0812">Transmembrane</keyword>
<dbReference type="PANTHER" id="PTHR11730:SF58">
    <property type="entry name" value="AMMONIUM TRANSPORTER"/>
    <property type="match status" value="1"/>
</dbReference>
<keyword evidence="7 9" id="KW-0472">Membrane</keyword>
<evidence type="ECO:0000256" key="10">
    <source>
        <dbReference type="SAM" id="MobiDB-lite"/>
    </source>
</evidence>
<feature type="transmembrane region" description="Helical" evidence="9">
    <location>
        <begin position="352"/>
        <end position="370"/>
    </location>
</feature>
<keyword evidence="13" id="KW-1185">Reference proteome</keyword>
<comment type="similarity">
    <text evidence="3">Belongs to the ammonium transporter (TC 2.A.49) family. Rh subfamily.</text>
</comment>
<feature type="transmembrane region" description="Helical" evidence="9">
    <location>
        <begin position="267"/>
        <end position="289"/>
    </location>
</feature>
<dbReference type="Proteomes" id="UP001163046">
    <property type="component" value="Unassembled WGS sequence"/>
</dbReference>
<evidence type="ECO:0000256" key="8">
    <source>
        <dbReference type="ARBA" id="ARBA00023177"/>
    </source>
</evidence>
<keyword evidence="6 9" id="KW-1133">Transmembrane helix</keyword>
<feature type="region of interest" description="Disordered" evidence="10">
    <location>
        <begin position="496"/>
        <end position="547"/>
    </location>
</feature>
<keyword evidence="4 9" id="KW-0813">Transport</keyword>
<gene>
    <name evidence="12" type="ORF">OS493_000512</name>
</gene>
<feature type="transmembrane region" description="Helical" evidence="9">
    <location>
        <begin position="153"/>
        <end position="171"/>
    </location>
</feature>
<dbReference type="InterPro" id="IPR024041">
    <property type="entry name" value="NH4_transpt_AmtB-like_dom"/>
</dbReference>
<dbReference type="InterPro" id="IPR001905">
    <property type="entry name" value="Ammonium_transpt"/>
</dbReference>
<dbReference type="PRINTS" id="PR00342">
    <property type="entry name" value="RHESUSRHD"/>
</dbReference>
<feature type="compositionally biased region" description="Acidic residues" evidence="10">
    <location>
        <begin position="498"/>
        <end position="512"/>
    </location>
</feature>
<feature type="transmembrane region" description="Helical" evidence="9">
    <location>
        <begin position="124"/>
        <end position="146"/>
    </location>
</feature>
<feature type="transmembrane region" description="Helical" evidence="9">
    <location>
        <begin position="296"/>
        <end position="317"/>
    </location>
</feature>
<comment type="subcellular location">
    <subcellularLocation>
        <location evidence="9">Cell membrane</location>
        <topology evidence="9">Multi-pass membrane protein</topology>
    </subcellularLocation>
    <subcellularLocation>
        <location evidence="1">Membrane</location>
        <topology evidence="1">Multi-pass membrane protein</topology>
    </subcellularLocation>
</comment>
<dbReference type="EMBL" id="MU825396">
    <property type="protein sequence ID" value="KAJ7394687.1"/>
    <property type="molecule type" value="Genomic_DNA"/>
</dbReference>
<evidence type="ECO:0000256" key="4">
    <source>
        <dbReference type="ARBA" id="ARBA00022448"/>
    </source>
</evidence>
<dbReference type="AlphaFoldDB" id="A0A9X0A7D1"/>
<evidence type="ECO:0000313" key="12">
    <source>
        <dbReference type="EMBL" id="KAJ7394687.1"/>
    </source>
</evidence>
<proteinExistence type="inferred from homology"/>
<dbReference type="GO" id="GO:0008519">
    <property type="term" value="F:ammonium channel activity"/>
    <property type="evidence" value="ECO:0007669"/>
    <property type="project" value="InterPro"/>
</dbReference>
<comment type="similarity">
    <text evidence="2 9">Belongs to the ammonia transporter channel (TC 1.A.11.2) family.</text>
</comment>
<feature type="transmembrane region" description="Helical" evidence="9">
    <location>
        <begin position="229"/>
        <end position="247"/>
    </location>
</feature>
<feature type="region of interest" description="Disordered" evidence="10">
    <location>
        <begin position="445"/>
        <end position="483"/>
    </location>
</feature>
<reference evidence="12" key="1">
    <citation type="submission" date="2023-01" db="EMBL/GenBank/DDBJ databases">
        <title>Genome assembly of the deep-sea coral Lophelia pertusa.</title>
        <authorList>
            <person name="Herrera S."/>
            <person name="Cordes E."/>
        </authorList>
    </citation>
    <scope>NUCLEOTIDE SEQUENCE</scope>
    <source>
        <strain evidence="12">USNM1676648</strain>
        <tissue evidence="12">Polyp</tissue>
    </source>
</reference>
<evidence type="ECO:0000256" key="3">
    <source>
        <dbReference type="ARBA" id="ARBA00011036"/>
    </source>
</evidence>
<feature type="domain" description="Ammonium transporter AmtB-like" evidence="11">
    <location>
        <begin position="40"/>
        <end position="442"/>
    </location>
</feature>
<dbReference type="InterPro" id="IPR002229">
    <property type="entry name" value="RhesusRHD"/>
</dbReference>
<accession>A0A9X0A7D1</accession>
<protein>
    <recommendedName>
        <fullName evidence="9">Ammonium transporter</fullName>
    </recommendedName>
</protein>
<evidence type="ECO:0000256" key="2">
    <source>
        <dbReference type="ARBA" id="ARBA00005887"/>
    </source>
</evidence>
<evidence type="ECO:0000256" key="9">
    <source>
        <dbReference type="RuleBase" id="RU362002"/>
    </source>
</evidence>
<keyword evidence="8 9" id="KW-0924">Ammonia transport</keyword>
<sequence>MAEPPINSSNLNGTFSLGISTESPTIPRGRGTMDGPGDAVWILTSAFIIFTMISGFGLVESGMVSRKNEANIMVKNAVDVIFGGLGFWMFGFAFTFGNDPGANAFSGYGNFFTDAEETRMGDVFALYCFQASFATTATTIVSGAVAERMNLKAYIIFAFTNTLTYCFPAHWVWGEKGWLRNMGVVDMGGASPVHLVGGVAGLVATIMLKPRVGRFKSVSGVGAPLRHNMGNPTNVLLGMFMLWWGWLGFNCGSTFGVSGGRWKLASRSAVCTINASCGGGVFATFYSYIKCNRLDIPFFMVGVLGGLVSITAICGVVRPGESLAIGFIGSAISIIGWQILTKIKIDDPVGAVSTHAGGSIWAMLAVGLFVEKDTLENTFSSTYGAFKGGHLKILGVQLLACVSITTWTIITVFIQLYIIDKSVGLRFPLEEEILGADACEHGINQSQARTESHVRPASGAPNRVLPMGESGQIEDKSLNDDRSLITHERQCTNRIGEAELEDCEESDAESTSDDSSQGKRADRQPSLQEADETAISDKSSSSAKTKWDKVIQSQRKFSCNSGSQEQQIPRGTSLSNKVKVPVIITLTPAEDALQFRLSFSDLSNVKN</sequence>
<dbReference type="PANTHER" id="PTHR11730">
    <property type="entry name" value="AMMONIUM TRANSPORTER"/>
    <property type="match status" value="1"/>
</dbReference>
<evidence type="ECO:0000259" key="11">
    <source>
        <dbReference type="Pfam" id="PF00909"/>
    </source>
</evidence>
<feature type="transmembrane region" description="Helical" evidence="9">
    <location>
        <begin position="80"/>
        <end position="97"/>
    </location>
</feature>
<dbReference type="GO" id="GO:0097272">
    <property type="term" value="P:ammonium homeostasis"/>
    <property type="evidence" value="ECO:0007669"/>
    <property type="project" value="TreeGrafter"/>
</dbReference>
<comment type="caution">
    <text evidence="12">The sequence shown here is derived from an EMBL/GenBank/DDBJ whole genome shotgun (WGS) entry which is preliminary data.</text>
</comment>
<feature type="compositionally biased region" description="Basic and acidic residues" evidence="10">
    <location>
        <begin position="473"/>
        <end position="483"/>
    </location>
</feature>
<dbReference type="OrthoDB" id="534912at2759"/>
<feature type="transmembrane region" description="Helical" evidence="9">
    <location>
        <begin position="323"/>
        <end position="340"/>
    </location>
</feature>
<evidence type="ECO:0000256" key="6">
    <source>
        <dbReference type="ARBA" id="ARBA00022989"/>
    </source>
</evidence>
<name>A0A9X0A7D1_9CNID</name>
<evidence type="ECO:0000256" key="5">
    <source>
        <dbReference type="ARBA" id="ARBA00022692"/>
    </source>
</evidence>
<organism evidence="12 13">
    <name type="scientific">Desmophyllum pertusum</name>
    <dbReference type="NCBI Taxonomy" id="174260"/>
    <lineage>
        <taxon>Eukaryota</taxon>
        <taxon>Metazoa</taxon>
        <taxon>Cnidaria</taxon>
        <taxon>Anthozoa</taxon>
        <taxon>Hexacorallia</taxon>
        <taxon>Scleractinia</taxon>
        <taxon>Caryophylliina</taxon>
        <taxon>Caryophylliidae</taxon>
        <taxon>Desmophyllum</taxon>
    </lineage>
</organism>
<feature type="transmembrane region" description="Helical" evidence="9">
    <location>
        <begin position="390"/>
        <end position="419"/>
    </location>
</feature>
<dbReference type="SUPFAM" id="SSF111352">
    <property type="entry name" value="Ammonium transporter"/>
    <property type="match status" value="1"/>
</dbReference>
<dbReference type="NCBIfam" id="TIGR00836">
    <property type="entry name" value="amt"/>
    <property type="match status" value="1"/>
</dbReference>
<dbReference type="Gene3D" id="1.10.3430.10">
    <property type="entry name" value="Ammonium transporter AmtB like domains"/>
    <property type="match status" value="1"/>
</dbReference>
<dbReference type="FunFam" id="1.10.3430.10:FF:000008">
    <property type="entry name" value="Ammonium transporter"/>
    <property type="match status" value="1"/>
</dbReference>
<dbReference type="InterPro" id="IPR029020">
    <property type="entry name" value="Ammonium/urea_transptr"/>
</dbReference>